<proteinExistence type="predicted"/>
<gene>
    <name evidence="1" type="ORF">BLNAU_9885</name>
</gene>
<keyword evidence="2" id="KW-1185">Reference proteome</keyword>
<organism evidence="1 2">
    <name type="scientific">Blattamonas nauphoetae</name>
    <dbReference type="NCBI Taxonomy" id="2049346"/>
    <lineage>
        <taxon>Eukaryota</taxon>
        <taxon>Metamonada</taxon>
        <taxon>Preaxostyla</taxon>
        <taxon>Oxymonadida</taxon>
        <taxon>Blattamonas</taxon>
    </lineage>
</organism>
<protein>
    <submittedName>
        <fullName evidence="1">Uncharacterized protein</fullName>
    </submittedName>
</protein>
<accession>A0ABQ9XUL2</accession>
<sequence>MNPYILFLESLTSFDRSLISLPDLSTCTLDKETDTYRVEIHGSTLIPCGLYFELVGESESGEPTSTKIELLPSIATSFNETFISLDLASSIVSNISSSSEVLGRLDWGHWRG</sequence>
<evidence type="ECO:0000313" key="1">
    <source>
        <dbReference type="EMBL" id="KAK2955156.1"/>
    </source>
</evidence>
<dbReference type="Proteomes" id="UP001281761">
    <property type="component" value="Unassembled WGS sequence"/>
</dbReference>
<dbReference type="EMBL" id="JARBJD010000070">
    <property type="protein sequence ID" value="KAK2955156.1"/>
    <property type="molecule type" value="Genomic_DNA"/>
</dbReference>
<comment type="caution">
    <text evidence="1">The sequence shown here is derived from an EMBL/GenBank/DDBJ whole genome shotgun (WGS) entry which is preliminary data.</text>
</comment>
<name>A0ABQ9XUL2_9EUKA</name>
<evidence type="ECO:0000313" key="2">
    <source>
        <dbReference type="Proteomes" id="UP001281761"/>
    </source>
</evidence>
<reference evidence="1 2" key="1">
    <citation type="journal article" date="2022" name="bioRxiv">
        <title>Genomics of Preaxostyla Flagellates Illuminates Evolutionary Transitions and the Path Towards Mitochondrial Loss.</title>
        <authorList>
            <person name="Novak L.V.F."/>
            <person name="Treitli S.C."/>
            <person name="Pyrih J."/>
            <person name="Halakuc P."/>
            <person name="Pipaliya S.V."/>
            <person name="Vacek V."/>
            <person name="Brzon O."/>
            <person name="Soukal P."/>
            <person name="Eme L."/>
            <person name="Dacks J.B."/>
            <person name="Karnkowska A."/>
            <person name="Elias M."/>
            <person name="Hampl V."/>
        </authorList>
    </citation>
    <scope>NUCLEOTIDE SEQUENCE [LARGE SCALE GENOMIC DNA]</scope>
    <source>
        <strain evidence="1">NAU3</strain>
        <tissue evidence="1">Gut</tissue>
    </source>
</reference>